<protein>
    <submittedName>
        <fullName evidence="1">Uncharacterized protein</fullName>
    </submittedName>
</protein>
<dbReference type="RefSeq" id="WP_034381798.1">
    <property type="nucleotide sequence ID" value="NZ_AWTM01000075.1"/>
</dbReference>
<dbReference type="AlphaFoldDB" id="A0A0E3BGJ8"/>
<evidence type="ECO:0000313" key="1">
    <source>
        <dbReference type="EMBL" id="KGG87659.1"/>
    </source>
</evidence>
<evidence type="ECO:0000313" key="2">
    <source>
        <dbReference type="Proteomes" id="UP000029567"/>
    </source>
</evidence>
<dbReference type="Proteomes" id="UP000029567">
    <property type="component" value="Unassembled WGS sequence"/>
</dbReference>
<accession>A0A0E3BGJ8</accession>
<name>A0A0E3BGJ8_9BURK</name>
<proteinExistence type="predicted"/>
<organism evidence="1 2">
    <name type="scientific">Comamonas thiooxydans</name>
    <dbReference type="NCBI Taxonomy" id="363952"/>
    <lineage>
        <taxon>Bacteria</taxon>
        <taxon>Pseudomonadati</taxon>
        <taxon>Pseudomonadota</taxon>
        <taxon>Betaproteobacteria</taxon>
        <taxon>Burkholderiales</taxon>
        <taxon>Comamonadaceae</taxon>
        <taxon>Comamonas</taxon>
    </lineage>
</organism>
<gene>
    <name evidence="1" type="ORF">P245_19600</name>
</gene>
<reference evidence="1 2" key="1">
    <citation type="submission" date="2013-09" db="EMBL/GenBank/DDBJ databases">
        <title>High correlation between genotypes and phenotypes of environmental bacteria Comamonas testosteroni strains.</title>
        <authorList>
            <person name="Liu L."/>
            <person name="Zhu W."/>
            <person name="Xia X."/>
            <person name="Xu B."/>
            <person name="Luo M."/>
            <person name="Wang G."/>
        </authorList>
    </citation>
    <scope>NUCLEOTIDE SEQUENCE [LARGE SCALE GENOMIC DNA]</scope>
    <source>
        <strain evidence="1 2">JL14</strain>
    </source>
</reference>
<sequence>MSFVCSSFGLSVATSSIEVATEDCRMKAFRDTTGMLNNAYALDGQQSDQYQQLREQPVASVPTWEKPDLADFE</sequence>
<dbReference type="EMBL" id="AWTN01000106">
    <property type="protein sequence ID" value="KGG87659.1"/>
    <property type="molecule type" value="Genomic_DNA"/>
</dbReference>
<comment type="caution">
    <text evidence="1">The sequence shown here is derived from an EMBL/GenBank/DDBJ whole genome shotgun (WGS) entry which is preliminary data.</text>
</comment>